<dbReference type="Proteomes" id="UP000033618">
    <property type="component" value="Unassembled WGS sequence"/>
</dbReference>
<evidence type="ECO:0000313" key="1">
    <source>
        <dbReference type="EMBL" id="KKB61229.1"/>
    </source>
</evidence>
<dbReference type="EMBL" id="LAQU01000057">
    <property type="protein sequence ID" value="KKB61229.1"/>
    <property type="molecule type" value="Genomic_DNA"/>
</dbReference>
<dbReference type="STRING" id="28092.WM40_24415"/>
<gene>
    <name evidence="1" type="ORF">WM40_24415</name>
</gene>
<evidence type="ECO:0000313" key="2">
    <source>
        <dbReference type="Proteomes" id="UP000033618"/>
    </source>
</evidence>
<reference evidence="1 2" key="1">
    <citation type="submission" date="2015-03" db="EMBL/GenBank/DDBJ databases">
        <title>Draft Genome Sequence of Burkholderia andropogonis type strain ICMP2807, isolated from Sorghum bicolor.</title>
        <authorList>
            <person name="Lopes-Santos L."/>
            <person name="Castro D.B."/>
            <person name="Ottoboni L.M."/>
            <person name="Park D."/>
            <person name="Weirc B.S."/>
            <person name="Destefano S.A."/>
        </authorList>
    </citation>
    <scope>NUCLEOTIDE SEQUENCE [LARGE SCALE GENOMIC DNA]</scope>
    <source>
        <strain evidence="1 2">ICMP2807</strain>
    </source>
</reference>
<dbReference type="AlphaFoldDB" id="A0A0F5JUD1"/>
<name>A0A0F5JUD1_9BURK</name>
<sequence length="147" mass="15485">MTLVPPIGGFFLSALNHPDAKVQRTEFKQQIAHHDSPYGDAVKFANDGLLAAKVPLSPIAGGAMKSAMDAIAEKRMSNTTAATFAETAGFMHSAGNAAWNLDVRGLAAATLGVIATPLRGIAVHLHAAEIPGTPEHDYYKSGRHLNE</sequence>
<keyword evidence="2" id="KW-1185">Reference proteome</keyword>
<dbReference type="PATRIC" id="fig|28092.6.peg.5736"/>
<organism evidence="1 2">
    <name type="scientific">Robbsia andropogonis</name>
    <dbReference type="NCBI Taxonomy" id="28092"/>
    <lineage>
        <taxon>Bacteria</taxon>
        <taxon>Pseudomonadati</taxon>
        <taxon>Pseudomonadota</taxon>
        <taxon>Betaproteobacteria</taxon>
        <taxon>Burkholderiales</taxon>
        <taxon>Burkholderiaceae</taxon>
        <taxon>Robbsia</taxon>
    </lineage>
</organism>
<proteinExistence type="predicted"/>
<protein>
    <submittedName>
        <fullName evidence="1">Uncharacterized protein</fullName>
    </submittedName>
</protein>
<accession>A0A0F5JUD1</accession>
<comment type="caution">
    <text evidence="1">The sequence shown here is derived from an EMBL/GenBank/DDBJ whole genome shotgun (WGS) entry which is preliminary data.</text>
</comment>